<dbReference type="CDD" id="cd06260">
    <property type="entry name" value="DUF820-like"/>
    <property type="match status" value="1"/>
</dbReference>
<dbReference type="InterPro" id="IPR008538">
    <property type="entry name" value="Uma2"/>
</dbReference>
<dbReference type="AlphaFoldDB" id="A0A846HDM6"/>
<evidence type="ECO:0000259" key="1">
    <source>
        <dbReference type="Pfam" id="PF05685"/>
    </source>
</evidence>
<keyword evidence="3" id="KW-1185">Reference proteome</keyword>
<dbReference type="GO" id="GO:0004519">
    <property type="term" value="F:endonuclease activity"/>
    <property type="evidence" value="ECO:0007669"/>
    <property type="project" value="UniProtKB-KW"/>
</dbReference>
<dbReference type="InterPro" id="IPR012296">
    <property type="entry name" value="Nuclease_put_TT1808"/>
</dbReference>
<proteinExistence type="predicted"/>
<protein>
    <submittedName>
        <fullName evidence="2">Uma2 family endonuclease</fullName>
    </submittedName>
</protein>
<organism evidence="2 3">
    <name type="scientific">Hassallia byssoidea VB512170</name>
    <dbReference type="NCBI Taxonomy" id="1304833"/>
    <lineage>
        <taxon>Bacteria</taxon>
        <taxon>Bacillati</taxon>
        <taxon>Cyanobacteriota</taxon>
        <taxon>Cyanophyceae</taxon>
        <taxon>Nostocales</taxon>
        <taxon>Tolypothrichaceae</taxon>
        <taxon>Hassallia</taxon>
    </lineage>
</organism>
<name>A0A846HDM6_9CYAN</name>
<dbReference type="Gene3D" id="3.90.1570.10">
    <property type="entry name" value="tt1808, chain A"/>
    <property type="match status" value="1"/>
</dbReference>
<reference evidence="2 3" key="1">
    <citation type="journal article" date="2015" name="Genome Announc.">
        <title>Draft Genome Sequence of Cyanobacterium Hassallia byssoidea Strain VB512170, Isolated from Monuments in India.</title>
        <authorList>
            <person name="Singh D."/>
            <person name="Chandrababunaidu M.M."/>
            <person name="Panda A."/>
            <person name="Sen D."/>
            <person name="Bhattacharyya S."/>
            <person name="Adhikary S.P."/>
            <person name="Tripathy S."/>
        </authorList>
    </citation>
    <scope>NUCLEOTIDE SEQUENCE [LARGE SCALE GENOMIC DNA]</scope>
    <source>
        <strain evidence="2 3">VB512170</strain>
    </source>
</reference>
<dbReference type="Pfam" id="PF05685">
    <property type="entry name" value="Uma2"/>
    <property type="match status" value="1"/>
</dbReference>
<dbReference type="PANTHER" id="PTHR34107:SF6">
    <property type="entry name" value="SLR0981 PROTEIN"/>
    <property type="match status" value="1"/>
</dbReference>
<dbReference type="EMBL" id="JTCM02000044">
    <property type="protein sequence ID" value="NEU74551.1"/>
    <property type="molecule type" value="Genomic_DNA"/>
</dbReference>
<evidence type="ECO:0000313" key="2">
    <source>
        <dbReference type="EMBL" id="NEU74551.1"/>
    </source>
</evidence>
<comment type="caution">
    <text evidence="2">The sequence shown here is derived from an EMBL/GenBank/DDBJ whole genome shotgun (WGS) entry which is preliminary data.</text>
</comment>
<dbReference type="RefSeq" id="WP_039738041.1">
    <property type="nucleotide sequence ID" value="NZ_JTCM02000044.1"/>
</dbReference>
<sequence length="192" mass="21939">MTDITVNFNSIITLTDDDFYQLCRKNPDVKFERNAKGELLIMSPTGGETGNCNVEIATDFVIWNRQNKLGKVFDSSTCFKLPNGANRSPDVSWIRQDRWDALTPGQQEKFPPIAPDFVLELIGATDRLQETQSKMQEYIDNQVKLGWLINRKARQVEIYRQGQPVEILESPKTLSGEDVLPGFILDMQIVWN</sequence>
<dbReference type="SUPFAM" id="SSF52980">
    <property type="entry name" value="Restriction endonuclease-like"/>
    <property type="match status" value="1"/>
</dbReference>
<dbReference type="InterPro" id="IPR011335">
    <property type="entry name" value="Restrct_endonuc-II-like"/>
</dbReference>
<keyword evidence="2" id="KW-0540">Nuclease</keyword>
<accession>A0A846HDM6</accession>
<gene>
    <name evidence="2" type="ORF">PI95_018795</name>
</gene>
<keyword evidence="2" id="KW-0255">Endonuclease</keyword>
<dbReference type="Proteomes" id="UP000031549">
    <property type="component" value="Unassembled WGS sequence"/>
</dbReference>
<feature type="domain" description="Putative restriction endonuclease" evidence="1">
    <location>
        <begin position="17"/>
        <end position="188"/>
    </location>
</feature>
<dbReference type="PANTHER" id="PTHR34107">
    <property type="entry name" value="SLL0198 PROTEIN-RELATED"/>
    <property type="match status" value="1"/>
</dbReference>
<keyword evidence="2" id="KW-0378">Hydrolase</keyword>
<evidence type="ECO:0000313" key="3">
    <source>
        <dbReference type="Proteomes" id="UP000031549"/>
    </source>
</evidence>